<name>A0A9D2JDN1_9ACTN</name>
<comment type="caution">
    <text evidence="8">The sequence shown here is derived from an EMBL/GenBank/DDBJ whole genome shotgun (WGS) entry which is preliminary data.</text>
</comment>
<dbReference type="NCBIfam" id="TIGR00830">
    <property type="entry name" value="PTBA"/>
    <property type="match status" value="1"/>
</dbReference>
<evidence type="ECO:0000256" key="6">
    <source>
        <dbReference type="ARBA" id="ARBA00022777"/>
    </source>
</evidence>
<keyword evidence="5" id="KW-0598">Phosphotransferase system</keyword>
<dbReference type="InterPro" id="IPR050890">
    <property type="entry name" value="PTS_EIIA_component"/>
</dbReference>
<gene>
    <name evidence="8" type="ORF">IAA19_01975</name>
</gene>
<dbReference type="Gene3D" id="2.70.70.10">
    <property type="entry name" value="Glucose Permease (Domain IIA)"/>
    <property type="match status" value="1"/>
</dbReference>
<dbReference type="SUPFAM" id="SSF51261">
    <property type="entry name" value="Duplicated hybrid motif"/>
    <property type="match status" value="1"/>
</dbReference>
<feature type="domain" description="PTS EIIA type-1" evidence="7">
    <location>
        <begin position="47"/>
        <end position="149"/>
    </location>
</feature>
<evidence type="ECO:0000259" key="7">
    <source>
        <dbReference type="PROSITE" id="PS51093"/>
    </source>
</evidence>
<dbReference type="GO" id="GO:0016301">
    <property type="term" value="F:kinase activity"/>
    <property type="evidence" value="ECO:0007669"/>
    <property type="project" value="UniProtKB-KW"/>
</dbReference>
<dbReference type="InterPro" id="IPR011055">
    <property type="entry name" value="Dup_hybrid_motif"/>
</dbReference>
<comment type="subcellular location">
    <subcellularLocation>
        <location evidence="1">Cytoplasm</location>
    </subcellularLocation>
</comment>
<organism evidence="8 9">
    <name type="scientific">Candidatus Olsenella pullistercoris</name>
    <dbReference type="NCBI Taxonomy" id="2838712"/>
    <lineage>
        <taxon>Bacteria</taxon>
        <taxon>Bacillati</taxon>
        <taxon>Actinomycetota</taxon>
        <taxon>Coriobacteriia</taxon>
        <taxon>Coriobacteriales</taxon>
        <taxon>Atopobiaceae</taxon>
        <taxon>Olsenella</taxon>
    </lineage>
</organism>
<dbReference type="PANTHER" id="PTHR45008">
    <property type="entry name" value="PTS SYSTEM GLUCOSE-SPECIFIC EIIA COMPONENT"/>
    <property type="match status" value="1"/>
</dbReference>
<evidence type="ECO:0000256" key="1">
    <source>
        <dbReference type="ARBA" id="ARBA00004496"/>
    </source>
</evidence>
<dbReference type="AlphaFoldDB" id="A0A9D2JDN1"/>
<dbReference type="Pfam" id="PF00358">
    <property type="entry name" value="PTS_EIIA_1"/>
    <property type="match status" value="1"/>
</dbReference>
<keyword evidence="3 8" id="KW-0762">Sugar transport</keyword>
<dbReference type="PROSITE" id="PS51093">
    <property type="entry name" value="PTS_EIIA_TYPE_1"/>
    <property type="match status" value="1"/>
</dbReference>
<protein>
    <submittedName>
        <fullName evidence="8">PTS glucose transporter subunit IIA</fullName>
    </submittedName>
</protein>
<dbReference type="GO" id="GO:0009401">
    <property type="term" value="P:phosphoenolpyruvate-dependent sugar phosphotransferase system"/>
    <property type="evidence" value="ECO:0007669"/>
    <property type="project" value="UniProtKB-KW"/>
</dbReference>
<evidence type="ECO:0000256" key="3">
    <source>
        <dbReference type="ARBA" id="ARBA00022597"/>
    </source>
</evidence>
<evidence type="ECO:0000313" key="8">
    <source>
        <dbReference type="EMBL" id="HIZ45773.1"/>
    </source>
</evidence>
<dbReference type="GO" id="GO:0005737">
    <property type="term" value="C:cytoplasm"/>
    <property type="evidence" value="ECO:0007669"/>
    <property type="project" value="UniProtKB-SubCell"/>
</dbReference>
<dbReference type="EMBL" id="DXBM01000019">
    <property type="protein sequence ID" value="HIZ45773.1"/>
    <property type="molecule type" value="Genomic_DNA"/>
</dbReference>
<evidence type="ECO:0000313" key="9">
    <source>
        <dbReference type="Proteomes" id="UP000824062"/>
    </source>
</evidence>
<reference evidence="8" key="1">
    <citation type="journal article" date="2021" name="PeerJ">
        <title>Extensive microbial diversity within the chicken gut microbiome revealed by metagenomics and culture.</title>
        <authorList>
            <person name="Gilroy R."/>
            <person name="Ravi A."/>
            <person name="Getino M."/>
            <person name="Pursley I."/>
            <person name="Horton D.L."/>
            <person name="Alikhan N.F."/>
            <person name="Baker D."/>
            <person name="Gharbi K."/>
            <person name="Hall N."/>
            <person name="Watson M."/>
            <person name="Adriaenssens E.M."/>
            <person name="Foster-Nyarko E."/>
            <person name="Jarju S."/>
            <person name="Secka A."/>
            <person name="Antonio M."/>
            <person name="Oren A."/>
            <person name="Chaudhuri R.R."/>
            <person name="La Ragione R."/>
            <person name="Hildebrand F."/>
            <person name="Pallen M.J."/>
        </authorList>
    </citation>
    <scope>NUCLEOTIDE SEQUENCE</scope>
    <source>
        <strain evidence="8">ChiHjej12B11-14209</strain>
    </source>
</reference>
<keyword evidence="2" id="KW-0813">Transport</keyword>
<evidence type="ECO:0000256" key="5">
    <source>
        <dbReference type="ARBA" id="ARBA00022683"/>
    </source>
</evidence>
<proteinExistence type="predicted"/>
<keyword evidence="6" id="KW-0418">Kinase</keyword>
<dbReference type="PANTHER" id="PTHR45008:SF1">
    <property type="entry name" value="PTS SYSTEM GLUCOSE-SPECIFIC EIIA COMPONENT"/>
    <property type="match status" value="1"/>
</dbReference>
<dbReference type="Proteomes" id="UP000824062">
    <property type="component" value="Unassembled WGS sequence"/>
</dbReference>
<keyword evidence="4" id="KW-0808">Transferase</keyword>
<evidence type="ECO:0000256" key="2">
    <source>
        <dbReference type="ARBA" id="ARBA00022448"/>
    </source>
</evidence>
<dbReference type="PROSITE" id="PS00371">
    <property type="entry name" value="PTS_EIIA_TYPE_1_HIS"/>
    <property type="match status" value="1"/>
</dbReference>
<sequence>MGLFDMFRKAAKPAAPAKPAPVSAAWKSGVVCSPVKGSALQLAETSDPVFSSEAMGKGIAVSPAEEMAYAPVSGTVSAAMLHAVGLVADDGAEVLVHVGIDTVEMNGNGLTCLVGQGDHVDAGAPIVSFSKAKIAEAGKQDTVFVVVTNSDDYAQVAPVPDGPVDAGAVVITLTK</sequence>
<reference evidence="8" key="2">
    <citation type="submission" date="2021-04" db="EMBL/GenBank/DDBJ databases">
        <authorList>
            <person name="Gilroy R."/>
        </authorList>
    </citation>
    <scope>NUCLEOTIDE SEQUENCE</scope>
    <source>
        <strain evidence="8">ChiHjej12B11-14209</strain>
    </source>
</reference>
<dbReference type="InterPro" id="IPR001127">
    <property type="entry name" value="PTS_EIIA_1_perm"/>
</dbReference>
<evidence type="ECO:0000256" key="4">
    <source>
        <dbReference type="ARBA" id="ARBA00022679"/>
    </source>
</evidence>
<accession>A0A9D2JDN1</accession>